<dbReference type="PANTHER" id="PTHR34480">
    <property type="entry name" value="OS01G0967800 PROTEIN-RELATED"/>
    <property type="match status" value="1"/>
</dbReference>
<proteinExistence type="predicted"/>
<dbReference type="PANTHER" id="PTHR34480:SF14">
    <property type="entry name" value="OS01G0967800 PROTEIN"/>
    <property type="match status" value="1"/>
</dbReference>
<dbReference type="HOGENOM" id="CLU_1104255_0_0_1"/>
<protein>
    <submittedName>
        <fullName evidence="1">Uncharacterized protein</fullName>
    </submittedName>
</protein>
<sequence>MQTYKVYQLTGESITDEEFLNYFHQLPRQPPRPNEDTQLTDDDQIQHLLIRHALYRIKYYNEFENDGTLDWYFHPDYCMLAPLDDYQLIVPWYNECVHGMGYDSCRSKELDVYFGIWQQVARLKMSLRDAFVGDCKLNKVPLNQAQIKLLENEDDSSKLKKQYYTFTKGISGEVTDDTALELIAVEVKNKWRRPKFYEHYVRKKMEIAQAIGLIPRYKIDFVDN</sequence>
<dbReference type="OMA" id="HICTAGI"/>
<keyword evidence="2" id="KW-1185">Reference proteome</keyword>
<evidence type="ECO:0000313" key="2">
    <source>
        <dbReference type="Proteomes" id="UP000026962"/>
    </source>
</evidence>
<name>A0A0E0JU08_ORYPU</name>
<evidence type="ECO:0000313" key="1">
    <source>
        <dbReference type="EnsemblPlants" id="OPUNC01G43890.1"/>
    </source>
</evidence>
<dbReference type="Gramene" id="OPUNC01G43890.1">
    <property type="protein sequence ID" value="OPUNC01G43890.1"/>
    <property type="gene ID" value="OPUNC01G43890"/>
</dbReference>
<accession>A0A0E0JU08</accession>
<organism evidence="1">
    <name type="scientific">Oryza punctata</name>
    <name type="common">Red rice</name>
    <dbReference type="NCBI Taxonomy" id="4537"/>
    <lineage>
        <taxon>Eukaryota</taxon>
        <taxon>Viridiplantae</taxon>
        <taxon>Streptophyta</taxon>
        <taxon>Embryophyta</taxon>
        <taxon>Tracheophyta</taxon>
        <taxon>Spermatophyta</taxon>
        <taxon>Magnoliopsida</taxon>
        <taxon>Liliopsida</taxon>
        <taxon>Poales</taxon>
        <taxon>Poaceae</taxon>
        <taxon>BOP clade</taxon>
        <taxon>Oryzoideae</taxon>
        <taxon>Oryzeae</taxon>
        <taxon>Oryzinae</taxon>
        <taxon>Oryza</taxon>
    </lineage>
</organism>
<dbReference type="Proteomes" id="UP000026962">
    <property type="component" value="Chromosome 1"/>
</dbReference>
<dbReference type="AlphaFoldDB" id="A0A0E0JU08"/>
<reference evidence="1" key="2">
    <citation type="submission" date="2018-05" db="EMBL/GenBank/DDBJ databases">
        <title>OpunRS2 (Oryza punctata Reference Sequence Version 2).</title>
        <authorList>
            <person name="Zhang J."/>
            <person name="Kudrna D."/>
            <person name="Lee S."/>
            <person name="Talag J."/>
            <person name="Welchert J."/>
            <person name="Wing R.A."/>
        </authorList>
    </citation>
    <scope>NUCLEOTIDE SEQUENCE [LARGE SCALE GENOMIC DNA]</scope>
</reference>
<reference evidence="1" key="1">
    <citation type="submission" date="2015-04" db="UniProtKB">
        <authorList>
            <consortium name="EnsemblPlants"/>
        </authorList>
    </citation>
    <scope>IDENTIFICATION</scope>
</reference>
<dbReference type="EnsemblPlants" id="OPUNC01G43890.1">
    <property type="protein sequence ID" value="OPUNC01G43890.1"/>
    <property type="gene ID" value="OPUNC01G43890"/>
</dbReference>